<dbReference type="SUPFAM" id="SSF55486">
    <property type="entry name" value="Metalloproteases ('zincins'), catalytic domain"/>
    <property type="match status" value="1"/>
</dbReference>
<evidence type="ECO:0000313" key="2">
    <source>
        <dbReference type="Proteomes" id="UP000887578"/>
    </source>
</evidence>
<dbReference type="Pfam" id="PF05649">
    <property type="entry name" value="Peptidase_M13_N"/>
    <property type="match status" value="1"/>
</dbReference>
<dbReference type="Proteomes" id="UP000887578">
    <property type="component" value="Unplaced"/>
</dbReference>
<accession>A0A914QZE5</accession>
<sequence length="285" mass="33302">MAKALAFLSIKYGVDTLISPFIDVNAYRNSNFISNYTLYLDQNTVTYDKSYYQPGAWESFTNETLHKNIMKLLTDYTSSIKLECDDLALEYNIRKLIKFEYLLATNFSTDETTRRNYSRWINPIYVKDIPYKFANWTTFIGLLSIETETYFVENNNIGNYLLNIAEMDSLAKLDSYITADTMDIVIKYLYYRLLLSQNQFIYSSPKTAFVKLYPDETGHIGKAQNGRTIKLKDPFMAAAKLNSTQIRDIHRECAEETLNYLQYANARVFTEALYKNEVERESIRK</sequence>
<dbReference type="AlphaFoldDB" id="A0A914QZE5"/>
<name>A0A914QZE5_9BILA</name>
<dbReference type="InterPro" id="IPR042089">
    <property type="entry name" value="Peptidase_M13_dom_2"/>
</dbReference>
<proteinExistence type="predicted"/>
<dbReference type="InterPro" id="IPR008753">
    <property type="entry name" value="Peptidase_M13_N"/>
</dbReference>
<evidence type="ECO:0000313" key="3">
    <source>
        <dbReference type="WBParaSite" id="PDA_v2.g93.t1"/>
    </source>
</evidence>
<organism evidence="2 3">
    <name type="scientific">Panagrolaimus davidi</name>
    <dbReference type="NCBI Taxonomy" id="227884"/>
    <lineage>
        <taxon>Eukaryota</taxon>
        <taxon>Metazoa</taxon>
        <taxon>Ecdysozoa</taxon>
        <taxon>Nematoda</taxon>
        <taxon>Chromadorea</taxon>
        <taxon>Rhabditida</taxon>
        <taxon>Tylenchina</taxon>
        <taxon>Panagrolaimomorpha</taxon>
        <taxon>Panagrolaimoidea</taxon>
        <taxon>Panagrolaimidae</taxon>
        <taxon>Panagrolaimus</taxon>
    </lineage>
</organism>
<keyword evidence="2" id="KW-1185">Reference proteome</keyword>
<dbReference type="WBParaSite" id="PDA_v2.g93.t1">
    <property type="protein sequence ID" value="PDA_v2.g93.t1"/>
    <property type="gene ID" value="PDA_v2.g93"/>
</dbReference>
<dbReference type="Gene3D" id="1.10.1380.10">
    <property type="entry name" value="Neutral endopeptidase , domain2"/>
    <property type="match status" value="1"/>
</dbReference>
<reference evidence="3" key="1">
    <citation type="submission" date="2022-11" db="UniProtKB">
        <authorList>
            <consortium name="WormBaseParasite"/>
        </authorList>
    </citation>
    <scope>IDENTIFICATION</scope>
</reference>
<protein>
    <recommendedName>
        <fullName evidence="1">Peptidase M13 N-terminal domain-containing protein</fullName>
    </recommendedName>
</protein>
<feature type="domain" description="Peptidase M13 N-terminal" evidence="1">
    <location>
        <begin position="2"/>
        <end position="275"/>
    </location>
</feature>
<evidence type="ECO:0000259" key="1">
    <source>
        <dbReference type="Pfam" id="PF05649"/>
    </source>
</evidence>